<feature type="compositionally biased region" description="Acidic residues" evidence="13">
    <location>
        <begin position="801"/>
        <end position="818"/>
    </location>
</feature>
<evidence type="ECO:0000256" key="1">
    <source>
        <dbReference type="ARBA" id="ARBA00004123"/>
    </source>
</evidence>
<dbReference type="Gene3D" id="2.30.30.490">
    <property type="match status" value="2"/>
</dbReference>
<feature type="region of interest" description="Disordered" evidence="13">
    <location>
        <begin position="1180"/>
        <end position="1215"/>
    </location>
</feature>
<evidence type="ECO:0000256" key="5">
    <source>
        <dbReference type="ARBA" id="ARBA00022737"/>
    </source>
</evidence>
<dbReference type="GO" id="GO:0044027">
    <property type="term" value="P:negative regulation of gene expression via chromosomal CpG island methylation"/>
    <property type="evidence" value="ECO:0007669"/>
    <property type="project" value="TreeGrafter"/>
</dbReference>
<feature type="compositionally biased region" description="Basic and acidic residues" evidence="13">
    <location>
        <begin position="177"/>
        <end position="186"/>
    </location>
</feature>
<evidence type="ECO:0000313" key="16">
    <source>
        <dbReference type="Proteomes" id="UP001314263"/>
    </source>
</evidence>
<dbReference type="PANTHER" id="PTHR10629">
    <property type="entry name" value="CYTOSINE-SPECIFIC METHYLTRANSFERASE"/>
    <property type="match status" value="1"/>
</dbReference>
<name>A0AAV1HSA7_9CHLO</name>
<accession>A0AAV1HSA7</accession>
<dbReference type="PANTHER" id="PTHR10629:SF52">
    <property type="entry name" value="DNA (CYTOSINE-5)-METHYLTRANSFERASE 1"/>
    <property type="match status" value="1"/>
</dbReference>
<dbReference type="PROSITE" id="PS51679">
    <property type="entry name" value="SAM_MT_C5"/>
    <property type="match status" value="1"/>
</dbReference>
<dbReference type="Pfam" id="PF12047">
    <property type="entry name" value="DNMT1-RFD"/>
    <property type="match status" value="2"/>
</dbReference>
<dbReference type="InterPro" id="IPR022702">
    <property type="entry name" value="Cytosine_MeTrfase1_RFD"/>
</dbReference>
<feature type="compositionally biased region" description="Basic and acidic residues" evidence="13">
    <location>
        <begin position="54"/>
        <end position="70"/>
    </location>
</feature>
<dbReference type="InterPro" id="IPR018117">
    <property type="entry name" value="C5_DNA_meth_AS"/>
</dbReference>
<feature type="region of interest" description="Disordered" evidence="13">
    <location>
        <begin position="560"/>
        <end position="585"/>
    </location>
</feature>
<dbReference type="Gene3D" id="3.90.120.10">
    <property type="entry name" value="DNA Methylase, subunit A, domain 2"/>
    <property type="match status" value="2"/>
</dbReference>
<keyword evidence="16" id="KW-1185">Reference proteome</keyword>
<dbReference type="InterPro" id="IPR050390">
    <property type="entry name" value="C5-Methyltransferase"/>
</dbReference>
<dbReference type="GO" id="GO:0003682">
    <property type="term" value="F:chromatin binding"/>
    <property type="evidence" value="ECO:0007669"/>
    <property type="project" value="UniProtKB-UniRule"/>
</dbReference>
<evidence type="ECO:0000256" key="12">
    <source>
        <dbReference type="RuleBase" id="RU000417"/>
    </source>
</evidence>
<dbReference type="GO" id="GO:0003886">
    <property type="term" value="F:DNA (cytosine-5-)-methyltransferase activity"/>
    <property type="evidence" value="ECO:0007669"/>
    <property type="project" value="UniProtKB-UniRule"/>
</dbReference>
<feature type="region of interest" description="Disordered" evidence="13">
    <location>
        <begin position="781"/>
        <end position="819"/>
    </location>
</feature>
<dbReference type="Proteomes" id="UP001314263">
    <property type="component" value="Unassembled WGS sequence"/>
</dbReference>
<dbReference type="NCBIfam" id="TIGR00675">
    <property type="entry name" value="dcm"/>
    <property type="match status" value="1"/>
</dbReference>
<dbReference type="InterPro" id="IPR031303">
    <property type="entry name" value="C5_meth_CS"/>
</dbReference>
<dbReference type="Gene3D" id="3.40.50.150">
    <property type="entry name" value="Vaccinia Virus protein VP39"/>
    <property type="match status" value="1"/>
</dbReference>
<dbReference type="PRINTS" id="PR00105">
    <property type="entry name" value="C5METTRFRASE"/>
</dbReference>
<dbReference type="Pfam" id="PF01426">
    <property type="entry name" value="BAH"/>
    <property type="match status" value="1"/>
</dbReference>
<evidence type="ECO:0000256" key="6">
    <source>
        <dbReference type="ARBA" id="ARBA00023125"/>
    </source>
</evidence>
<keyword evidence="5" id="KW-0677">Repeat</keyword>
<evidence type="ECO:0000256" key="10">
    <source>
        <dbReference type="PROSITE-ProRule" id="PRU01016"/>
    </source>
</evidence>
<feature type="compositionally biased region" description="Low complexity" evidence="13">
    <location>
        <begin position="1198"/>
        <end position="1209"/>
    </location>
</feature>
<keyword evidence="7 8" id="KW-0539">Nucleus</keyword>
<proteinExistence type="inferred from homology"/>
<feature type="region of interest" description="Disordered" evidence="13">
    <location>
        <begin position="47"/>
        <end position="186"/>
    </location>
</feature>
<dbReference type="SMART" id="SM00439">
    <property type="entry name" value="BAH"/>
    <property type="match status" value="2"/>
</dbReference>
<evidence type="ECO:0000259" key="14">
    <source>
        <dbReference type="PROSITE" id="PS51038"/>
    </source>
</evidence>
<dbReference type="PROSITE" id="PS51038">
    <property type="entry name" value="BAH"/>
    <property type="match status" value="1"/>
</dbReference>
<comment type="catalytic activity">
    <reaction evidence="8 12">
        <text>a 2'-deoxycytidine in DNA + S-adenosyl-L-methionine = a 5-methyl-2'-deoxycytidine in DNA + S-adenosyl-L-homocysteine + H(+)</text>
        <dbReference type="Rhea" id="RHEA:13681"/>
        <dbReference type="Rhea" id="RHEA-COMP:11369"/>
        <dbReference type="Rhea" id="RHEA-COMP:11370"/>
        <dbReference type="ChEBI" id="CHEBI:15378"/>
        <dbReference type="ChEBI" id="CHEBI:57856"/>
        <dbReference type="ChEBI" id="CHEBI:59789"/>
        <dbReference type="ChEBI" id="CHEBI:85452"/>
        <dbReference type="ChEBI" id="CHEBI:85454"/>
        <dbReference type="EC" id="2.1.1.37"/>
    </reaction>
</comment>
<evidence type="ECO:0000256" key="13">
    <source>
        <dbReference type="SAM" id="MobiDB-lite"/>
    </source>
</evidence>
<keyword evidence="6 8" id="KW-0238">DNA-binding</keyword>
<dbReference type="GO" id="GO:0032259">
    <property type="term" value="P:methylation"/>
    <property type="evidence" value="ECO:0007669"/>
    <property type="project" value="UniProtKB-KW"/>
</dbReference>
<evidence type="ECO:0000256" key="3">
    <source>
        <dbReference type="ARBA" id="ARBA00022679"/>
    </source>
</evidence>
<dbReference type="InterPro" id="IPR043151">
    <property type="entry name" value="BAH_sf"/>
</dbReference>
<dbReference type="GO" id="GO:0006346">
    <property type="term" value="P:DNA methylation-dependent constitutive heterochromatin formation"/>
    <property type="evidence" value="ECO:0007669"/>
    <property type="project" value="InterPro"/>
</dbReference>
<dbReference type="PROSITE" id="PS00094">
    <property type="entry name" value="C5_MTASE_1"/>
    <property type="match status" value="1"/>
</dbReference>
<dbReference type="PROSITE" id="PS00095">
    <property type="entry name" value="C5_MTASE_2"/>
    <property type="match status" value="1"/>
</dbReference>
<evidence type="ECO:0000256" key="2">
    <source>
        <dbReference type="ARBA" id="ARBA00022603"/>
    </source>
</evidence>
<dbReference type="GO" id="GO:0003677">
    <property type="term" value="F:DNA binding"/>
    <property type="evidence" value="ECO:0007669"/>
    <property type="project" value="UniProtKB-KW"/>
</dbReference>
<protein>
    <recommendedName>
        <fullName evidence="8">DNA (cytosine-5)-methyltransferase</fullName>
        <ecNumber evidence="8">2.1.1.37</ecNumber>
    </recommendedName>
</protein>
<gene>
    <name evidence="15" type="ORF">CVIRNUC_000145</name>
</gene>
<feature type="domain" description="BAH" evidence="14">
    <location>
        <begin position="865"/>
        <end position="998"/>
    </location>
</feature>
<dbReference type="EMBL" id="CAUYUE010000001">
    <property type="protein sequence ID" value="CAK0732540.1"/>
    <property type="molecule type" value="Genomic_DNA"/>
</dbReference>
<dbReference type="Pfam" id="PF00145">
    <property type="entry name" value="DNA_methylase"/>
    <property type="match status" value="2"/>
</dbReference>
<reference evidence="15 16" key="1">
    <citation type="submission" date="2023-10" db="EMBL/GenBank/DDBJ databases">
        <authorList>
            <person name="Maclean D."/>
            <person name="Macfadyen A."/>
        </authorList>
    </citation>
    <scope>NUCLEOTIDE SEQUENCE [LARGE SCALE GENOMIC DNA]</scope>
</reference>
<evidence type="ECO:0000256" key="11">
    <source>
        <dbReference type="RuleBase" id="RU000416"/>
    </source>
</evidence>
<evidence type="ECO:0000256" key="7">
    <source>
        <dbReference type="ARBA" id="ARBA00023242"/>
    </source>
</evidence>
<keyword evidence="4 8" id="KW-0949">S-adenosyl-L-methionine</keyword>
<evidence type="ECO:0000256" key="4">
    <source>
        <dbReference type="ARBA" id="ARBA00022691"/>
    </source>
</evidence>
<comment type="caution">
    <text evidence="15">The sequence shown here is derived from an EMBL/GenBank/DDBJ whole genome shotgun (WGS) entry which is preliminary data.</text>
</comment>
<dbReference type="GO" id="GO:0005634">
    <property type="term" value="C:nucleus"/>
    <property type="evidence" value="ECO:0007669"/>
    <property type="project" value="UniProtKB-SubCell"/>
</dbReference>
<keyword evidence="2 8" id="KW-0489">Methyltransferase</keyword>
<feature type="compositionally biased region" description="Gly residues" evidence="13">
    <location>
        <begin position="561"/>
        <end position="579"/>
    </location>
</feature>
<evidence type="ECO:0000256" key="8">
    <source>
        <dbReference type="PIRNR" id="PIRNR037404"/>
    </source>
</evidence>
<dbReference type="PIRSF" id="PIRSF037404">
    <property type="entry name" value="DNMT1"/>
    <property type="match status" value="1"/>
</dbReference>
<evidence type="ECO:0000256" key="9">
    <source>
        <dbReference type="PIRSR" id="PIRSR037404-1"/>
    </source>
</evidence>
<dbReference type="SUPFAM" id="SSF53335">
    <property type="entry name" value="S-adenosyl-L-methionine-dependent methyltransferases"/>
    <property type="match status" value="1"/>
</dbReference>
<dbReference type="FunFam" id="3.90.120.10:FF:000002">
    <property type="entry name" value="DNA (cytosine-5)-methyltransferase"/>
    <property type="match status" value="1"/>
</dbReference>
<dbReference type="InterPro" id="IPR001025">
    <property type="entry name" value="BAH_dom"/>
</dbReference>
<feature type="active site" evidence="9 10">
    <location>
        <position position="1330"/>
    </location>
</feature>
<dbReference type="InterPro" id="IPR029063">
    <property type="entry name" value="SAM-dependent_MTases_sf"/>
</dbReference>
<dbReference type="EC" id="2.1.1.37" evidence="8"/>
<comment type="similarity">
    <text evidence="8 10 11">Belongs to the class I-like SAM-binding methyltransferase superfamily. C5-methyltransferase family.</text>
</comment>
<dbReference type="InterPro" id="IPR001525">
    <property type="entry name" value="C5_MeTfrase"/>
</dbReference>
<keyword evidence="3 8" id="KW-0808">Transferase</keyword>
<comment type="subcellular location">
    <subcellularLocation>
        <location evidence="1 8">Nucleus</location>
    </subcellularLocation>
</comment>
<organism evidence="15 16">
    <name type="scientific">Coccomyxa viridis</name>
    <dbReference type="NCBI Taxonomy" id="1274662"/>
    <lineage>
        <taxon>Eukaryota</taxon>
        <taxon>Viridiplantae</taxon>
        <taxon>Chlorophyta</taxon>
        <taxon>core chlorophytes</taxon>
        <taxon>Trebouxiophyceae</taxon>
        <taxon>Trebouxiophyceae incertae sedis</taxon>
        <taxon>Coccomyxaceae</taxon>
        <taxon>Coccomyxa</taxon>
    </lineage>
</organism>
<evidence type="ECO:0000313" key="15">
    <source>
        <dbReference type="EMBL" id="CAK0732540.1"/>
    </source>
</evidence>
<sequence>MASSADLDCWRALGGKVTEVKKRKRFISPTGEEYTTWQAARTYLKANGTTNETVDMKGADEEPVKAEPLGKEPAGTEKAQNAALPQDKSNASKAQPANGEPAGPKKDRKAALTQDGEHAGEAQPARKQPAARKKAKKAAPTEDREEDEDNRMADAEDAAQPGRPVGSGRQVAQGSKLYRDRGGALRESKDDRIAVKAVLTAQDEAEALAQLAEHGAMEPFRLVEFSVIDGSEQQQPLETHGVRETELFLSGTIYPKDGPLSKAQGRVVERFGPVKGWSFLADAESYQIRVKTAAAQYMISRPASSYRKLFAHLTEQADIAVEVQRALLPSLGGSAGASFDEVIARVARAKVGKSYSGPREALRLNGKFVLAHLLEAAKLGGADLASSAFVLGLHQEMAEITSMGPRSNGITICDAADRAAEAAEPQPELALDSGAEADLDFARQLQAKLDAQEARGGGGARRPSGKGAAYIKISESEIANDYPEPAPYQKEEEETDELLLLDEEMLDAPPEDLPRRLLTNFAVYNAEGLYASLELLPMWSGVEPDAQLFASGRVLDDDGEWAGGQSLGEGSGSSSGGSSGAEAEPREEGMWLALSQIQEWVVEFGCDMLFISFRTDVAWYRLSKPTTAYAPWFGVVLKTARLAVNIISILSEEARASRLSFNDIVKRLAATEESQPTFVSKKADAVERFVVVHGQIILNQFKNFPKKSVANSAFVGGLKAKMELRRHCKLYTIPKAKARLRGLRANPMRDCAARAKPMTATATRMVKAIWHAYFVRTGNQLPGAEPAEADKQPGEGAAAAVDDDVNAEDDEAPEEDALAEPVLEPQPAARLSPRKLAPSSIAFIGLPVKTAGGKTFYRSAKAGDLEVSLGDIIAVTPSDEDSADVAAPQMAMIQALWQAPKAKMMQVRLFMSGAETVLTDAANPEELFATADFETRKLTALLDKVNAERLRREFKSFRAFMKELDDSKPAGEQEEGQVTKYFYRSLYLPSQGMFCELPANLELGTIQEEVDEDAEEGAATKSAEGGFVKGGVTYRVGDCFYVPPDTFEQIEDPDAVKPEVPAYVAKSRFHKGGANAGLRAFGVAKLLGLKKTQGQEVKSVKVQRFYRPEDISADLGYRAGFWDIYASTEQEEVDAEDIQALCQVRRSGSPTDRDSFVCVGTYDRKSGKIGDAPEEYAVPSSAAASVTDSGKGVVSNEATGKGKSTATAAPPAVSGTATVSGAPRLAAMDIFAGCGGLSCGMHRASAAETKWAIEYERPAAEAFKLNNPSAHTFCDNCNVLLSAAMDKAGLSEYCDASEEAKEAVKKLDSESMAALPGPGEVDFLCGGPPCQGYSGMNRFNKGVWSLVQNSMVMAYLSYADFYRPRYFLLENVRNFVSHNKSHAFRLTLRSLLDMGYQVRFGVLNAGNFGVSQSRKRTFIWGVAPGSALPAWPQPLHVFRSPQLTIKLPGGAEYTAVPQMDGAPLRAITVKDAIGDLPPIVNGSDMLDMPYSGPPISAFQAAIRGRAAVLRDHICKEMNELNLERCRCIPKAVPGADWRVLQEIVDAQPERTLYKGQPLVPWCLPNTADRHNGWRGLFGRLDYNGHFPTSVTDPQPMGKVGQVFHPEQDRIVSVRECARAQGFPDEFQFYGNVHNKHRQIGNAVPVPLAYSLGRQLRAAVEETAERQAKHLLAAQMM</sequence>